<evidence type="ECO:0000256" key="1">
    <source>
        <dbReference type="SAM" id="MobiDB-lite"/>
    </source>
</evidence>
<reference evidence="3" key="1">
    <citation type="journal article" date="2015" name="Proc. Natl. Acad. Sci. U.S.A.">
        <title>Genome sequencing of adzuki bean (Vigna angularis) provides insight into high starch and low fat accumulation and domestication.</title>
        <authorList>
            <person name="Yang K."/>
            <person name="Tian Z."/>
            <person name="Chen C."/>
            <person name="Luo L."/>
            <person name="Zhao B."/>
            <person name="Wang Z."/>
            <person name="Yu L."/>
            <person name="Li Y."/>
            <person name="Sun Y."/>
            <person name="Li W."/>
            <person name="Chen Y."/>
            <person name="Li Y."/>
            <person name="Zhang Y."/>
            <person name="Ai D."/>
            <person name="Zhao J."/>
            <person name="Shang C."/>
            <person name="Ma Y."/>
            <person name="Wu B."/>
            <person name="Wang M."/>
            <person name="Gao L."/>
            <person name="Sun D."/>
            <person name="Zhang P."/>
            <person name="Guo F."/>
            <person name="Wang W."/>
            <person name="Li Y."/>
            <person name="Wang J."/>
            <person name="Varshney R.K."/>
            <person name="Wang J."/>
            <person name="Ling H.Q."/>
            <person name="Wan P."/>
        </authorList>
    </citation>
    <scope>NUCLEOTIDE SEQUENCE</scope>
    <source>
        <strain evidence="3">cv. Jingnong 6</strain>
    </source>
</reference>
<dbReference type="EMBL" id="CM003380">
    <property type="protein sequence ID" value="KOM54776.1"/>
    <property type="molecule type" value="Genomic_DNA"/>
</dbReference>
<sequence length="144" mass="15768">MAASTSYVPSTVQSSPTSSPPSSSPKSPTESARRSINSSLPHATATFHLRAFSTTVTDKPSVCTADELHYVSLSNSDWKLALWNYNPSLLVALRNIRRDALKAYDKLEIVKLLNLLADSCRKNLEDCSNECKSMIHSVSAGFVY</sequence>
<accession>A0A0L9VI93</accession>
<dbReference type="AlphaFoldDB" id="A0A0L9VI93"/>
<protein>
    <submittedName>
        <fullName evidence="2">Uncharacterized protein</fullName>
    </submittedName>
</protein>
<dbReference type="Gramene" id="KOM54776">
    <property type="protein sequence ID" value="KOM54776"/>
    <property type="gene ID" value="LR48_Vigan10g066800"/>
</dbReference>
<organism evidence="2 3">
    <name type="scientific">Phaseolus angularis</name>
    <name type="common">Azuki bean</name>
    <name type="synonym">Vigna angularis</name>
    <dbReference type="NCBI Taxonomy" id="3914"/>
    <lineage>
        <taxon>Eukaryota</taxon>
        <taxon>Viridiplantae</taxon>
        <taxon>Streptophyta</taxon>
        <taxon>Embryophyta</taxon>
        <taxon>Tracheophyta</taxon>
        <taxon>Spermatophyta</taxon>
        <taxon>Magnoliopsida</taxon>
        <taxon>eudicotyledons</taxon>
        <taxon>Gunneridae</taxon>
        <taxon>Pentapetalae</taxon>
        <taxon>rosids</taxon>
        <taxon>fabids</taxon>
        <taxon>Fabales</taxon>
        <taxon>Fabaceae</taxon>
        <taxon>Papilionoideae</taxon>
        <taxon>50 kb inversion clade</taxon>
        <taxon>NPAAA clade</taxon>
        <taxon>indigoferoid/millettioid clade</taxon>
        <taxon>Phaseoleae</taxon>
        <taxon>Vigna</taxon>
    </lineage>
</organism>
<evidence type="ECO:0000313" key="3">
    <source>
        <dbReference type="Proteomes" id="UP000053144"/>
    </source>
</evidence>
<feature type="region of interest" description="Disordered" evidence="1">
    <location>
        <begin position="1"/>
        <end position="35"/>
    </location>
</feature>
<gene>
    <name evidence="2" type="ORF">LR48_Vigan10g066800</name>
</gene>
<evidence type="ECO:0000313" key="2">
    <source>
        <dbReference type="EMBL" id="KOM54776.1"/>
    </source>
</evidence>
<feature type="compositionally biased region" description="Low complexity" evidence="1">
    <location>
        <begin position="1"/>
        <end position="17"/>
    </location>
</feature>
<dbReference type="Proteomes" id="UP000053144">
    <property type="component" value="Chromosome 10"/>
</dbReference>
<dbReference type="STRING" id="3914.A0A0L9VI93"/>
<proteinExistence type="predicted"/>
<name>A0A0L9VI93_PHAAN</name>